<protein>
    <recommendedName>
        <fullName evidence="5">N-acetylglucosaminyldiphosphoundecaprenol N-acetyl-beta-D-mannosaminyltransferase</fullName>
        <ecNumber evidence="5">2.4.1.187</ecNumber>
    </recommendedName>
    <alternativeName>
        <fullName evidence="5">N-acetylmannosaminyltransferase</fullName>
    </alternativeName>
    <alternativeName>
        <fullName evidence="5">UDP-N-acetylmannosamine transferase</fullName>
    </alternativeName>
    <alternativeName>
        <fullName evidence="5">UDP-N-acetylmannosamine:N-acetylglucosaminyl pyrophosphorylundecaprenol N-acetylmannosaminyltransferase</fullName>
    </alternativeName>
</protein>
<dbReference type="STRING" id="1423781.FD06_GL001090"/>
<comment type="catalytic activity">
    <reaction evidence="5">
        <text>UDP-N-acetyl-alpha-D-mannosamine + N-acetyl-alpha-D-glucosaminyl-di-trans,octa-cis-undecaprenyl diphosphate = N-acetyl-beta-D-mannosaminyl-(1-&gt;4)-N-acetyl-alpha-D-glucosaminyl di-trans,octa-cis-undecaprenyl diphosphate + UDP + H(+)</text>
        <dbReference type="Rhea" id="RHEA:16053"/>
        <dbReference type="ChEBI" id="CHEBI:15378"/>
        <dbReference type="ChEBI" id="CHEBI:58223"/>
        <dbReference type="ChEBI" id="CHEBI:62959"/>
        <dbReference type="ChEBI" id="CHEBI:68623"/>
        <dbReference type="ChEBI" id="CHEBI:132210"/>
        <dbReference type="EC" id="2.4.1.187"/>
    </reaction>
</comment>
<keyword evidence="7" id="KW-1185">Reference proteome</keyword>
<comment type="pathway">
    <text evidence="5">Cell wall biogenesis; teichoic acid biosynthesis.</text>
</comment>
<dbReference type="PATRIC" id="fig|1423781.4.peg.1131"/>
<comment type="function">
    <text evidence="5">Catalyzes the conversion of GlcNAc-PP-undecaprenol into ManNAc-GlcNAc-PP-undecaprenol, the first committed lipid intermediate in the de novo synthesis of teichoic acid.</text>
</comment>
<dbReference type="CDD" id="cd06533">
    <property type="entry name" value="Glyco_transf_WecG_TagA"/>
    <property type="match status" value="1"/>
</dbReference>
<comment type="caution">
    <text evidence="6">The sequence shown here is derived from an EMBL/GenBank/DDBJ whole genome shotgun (WGS) entry which is preliminary data.</text>
</comment>
<keyword evidence="1 5" id="KW-0328">Glycosyltransferase</keyword>
<organism evidence="6 7">
    <name type="scientific">Apilactobacillus ozensis DSM 23829 = JCM 17196</name>
    <dbReference type="NCBI Taxonomy" id="1423781"/>
    <lineage>
        <taxon>Bacteria</taxon>
        <taxon>Bacillati</taxon>
        <taxon>Bacillota</taxon>
        <taxon>Bacilli</taxon>
        <taxon>Lactobacillales</taxon>
        <taxon>Lactobacillaceae</taxon>
        <taxon>Apilactobacillus</taxon>
    </lineage>
</organism>
<evidence type="ECO:0000313" key="7">
    <source>
        <dbReference type="Proteomes" id="UP000052012"/>
    </source>
</evidence>
<dbReference type="GO" id="GO:0019350">
    <property type="term" value="P:teichoic acid biosynthetic process"/>
    <property type="evidence" value="ECO:0007669"/>
    <property type="project" value="UniProtKB-UniRule"/>
</dbReference>
<evidence type="ECO:0000313" key="6">
    <source>
        <dbReference type="EMBL" id="KRM69420.1"/>
    </source>
</evidence>
<dbReference type="HAMAP" id="MF_02070">
    <property type="entry name" value="TagA_TarA"/>
    <property type="match status" value="1"/>
</dbReference>
<keyword evidence="3 5" id="KW-0777">Teichoic acid biosynthesis</keyword>
<sequence>MNNNTTKILNIEFYNRSFKSFCELIEKRTEERENTFVVTANPEIAVNAQNDRKFMNIVKSADFVVPDGIGIVKGAKMLDLPMKERISGYDIFLEMLKWGNQNNKSAYFVGSKPEVIIKLRNKVAEQYPNLTILGMKDGYFKNDIKLVKSIQKSKPDMVFMALGSPKQEEFINKYRKVSNSLWIGLGGSFDVLSGNVKRAPKFWIKHHIEWLYRLIKQPSRIGRMMAIPKFLRLVKKQKRL</sequence>
<dbReference type="InterPro" id="IPR004629">
    <property type="entry name" value="WecG_TagA_CpsF"/>
</dbReference>
<evidence type="ECO:0000256" key="4">
    <source>
        <dbReference type="ARBA" id="ARBA00023316"/>
    </source>
</evidence>
<keyword evidence="2 5" id="KW-0808">Transferase</keyword>
<dbReference type="Proteomes" id="UP000052012">
    <property type="component" value="Unassembled WGS sequence"/>
</dbReference>
<dbReference type="PANTHER" id="PTHR34136:SF1">
    <property type="entry name" value="UDP-N-ACETYL-D-MANNOSAMINURONIC ACID TRANSFERASE"/>
    <property type="match status" value="1"/>
</dbReference>
<dbReference type="EMBL" id="AYYQ01000004">
    <property type="protein sequence ID" value="KRM69420.1"/>
    <property type="molecule type" value="Genomic_DNA"/>
</dbReference>
<gene>
    <name evidence="6" type="ORF">FD06_GL001090</name>
</gene>
<reference evidence="6 7" key="1">
    <citation type="journal article" date="2015" name="Genome Announc.">
        <title>Expanding the biotechnology potential of lactobacilli through comparative genomics of 213 strains and associated genera.</title>
        <authorList>
            <person name="Sun Z."/>
            <person name="Harris H.M."/>
            <person name="McCann A."/>
            <person name="Guo C."/>
            <person name="Argimon S."/>
            <person name="Zhang W."/>
            <person name="Yang X."/>
            <person name="Jeffery I.B."/>
            <person name="Cooney J.C."/>
            <person name="Kagawa T.F."/>
            <person name="Liu W."/>
            <person name="Song Y."/>
            <person name="Salvetti E."/>
            <person name="Wrobel A."/>
            <person name="Rasinkangas P."/>
            <person name="Parkhill J."/>
            <person name="Rea M.C."/>
            <person name="O'Sullivan O."/>
            <person name="Ritari J."/>
            <person name="Douillard F.P."/>
            <person name="Paul Ross R."/>
            <person name="Yang R."/>
            <person name="Briner A.E."/>
            <person name="Felis G.E."/>
            <person name="de Vos W.M."/>
            <person name="Barrangou R."/>
            <person name="Klaenhammer T.R."/>
            <person name="Caufield P.W."/>
            <person name="Cui Y."/>
            <person name="Zhang H."/>
            <person name="O'Toole P.W."/>
        </authorList>
    </citation>
    <scope>NUCLEOTIDE SEQUENCE [LARGE SCALE GENOMIC DNA]</scope>
    <source>
        <strain evidence="6 7">DSM 23829</strain>
    </source>
</reference>
<dbReference type="RefSeq" id="WP_054657965.1">
    <property type="nucleotide sequence ID" value="NZ_AYYQ01000004.1"/>
</dbReference>
<dbReference type="AlphaFoldDB" id="A0A0R2B372"/>
<evidence type="ECO:0000256" key="1">
    <source>
        <dbReference type="ARBA" id="ARBA00022676"/>
    </source>
</evidence>
<dbReference type="PANTHER" id="PTHR34136">
    <property type="match status" value="1"/>
</dbReference>
<dbReference type="UniPathway" id="UPA00632"/>
<dbReference type="GO" id="GO:0071555">
    <property type="term" value="P:cell wall organization"/>
    <property type="evidence" value="ECO:0007669"/>
    <property type="project" value="UniProtKB-KW"/>
</dbReference>
<name>A0A0R2B372_9LACO</name>
<proteinExistence type="inferred from homology"/>
<dbReference type="OrthoDB" id="9771846at2"/>
<evidence type="ECO:0000256" key="2">
    <source>
        <dbReference type="ARBA" id="ARBA00022679"/>
    </source>
</evidence>
<keyword evidence="4 5" id="KW-0961">Cell wall biogenesis/degradation</keyword>
<dbReference type="Pfam" id="PF03808">
    <property type="entry name" value="Glyco_tran_WecG"/>
    <property type="match status" value="1"/>
</dbReference>
<accession>A0A0R2B372</accession>
<dbReference type="NCBIfam" id="TIGR00696">
    <property type="entry name" value="wecG_tagA_cpsF"/>
    <property type="match status" value="1"/>
</dbReference>
<evidence type="ECO:0000256" key="3">
    <source>
        <dbReference type="ARBA" id="ARBA00022944"/>
    </source>
</evidence>
<dbReference type="InterPro" id="IPR034714">
    <property type="entry name" value="TagA_TarA"/>
</dbReference>
<evidence type="ECO:0000256" key="5">
    <source>
        <dbReference type="HAMAP-Rule" id="MF_02070"/>
    </source>
</evidence>
<dbReference type="GO" id="GO:0047244">
    <property type="term" value="F:N-acetylglucosaminyldiphosphoundecaprenol N-acetyl-beta-D-mannosaminyltransferase activity"/>
    <property type="evidence" value="ECO:0007669"/>
    <property type="project" value="UniProtKB-UniRule"/>
</dbReference>
<dbReference type="EC" id="2.4.1.187" evidence="5"/>
<comment type="similarity">
    <text evidence="5">Belongs to the glycosyltransferase 26 family. TagA/TarA subfamily.</text>
</comment>